<name>A0ABV2FI39_9STRE</name>
<reference evidence="1 2" key="1">
    <citation type="submission" date="2024-06" db="EMBL/GenBank/DDBJ databases">
        <title>Genomic Encyclopedia of Type Strains, Phase IV (KMG-IV): sequencing the most valuable type-strain genomes for metagenomic binning, comparative biology and taxonomic classification.</title>
        <authorList>
            <person name="Goeker M."/>
        </authorList>
    </citation>
    <scope>NUCLEOTIDE SEQUENCE [LARGE SCALE GENOMIC DNA]</scope>
    <source>
        <strain evidence="1 2">DSM 28303</strain>
    </source>
</reference>
<evidence type="ECO:0000313" key="2">
    <source>
        <dbReference type="Proteomes" id="UP001549122"/>
    </source>
</evidence>
<comment type="caution">
    <text evidence="1">The sequence shown here is derived from an EMBL/GenBank/DDBJ whole genome shotgun (WGS) entry which is preliminary data.</text>
</comment>
<keyword evidence="2" id="KW-1185">Reference proteome</keyword>
<dbReference type="Proteomes" id="UP001549122">
    <property type="component" value="Unassembled WGS sequence"/>
</dbReference>
<protein>
    <recommendedName>
        <fullName evidence="3">Chemotaxis protein</fullName>
    </recommendedName>
</protein>
<accession>A0ABV2FI39</accession>
<evidence type="ECO:0000313" key="1">
    <source>
        <dbReference type="EMBL" id="MET3558233.1"/>
    </source>
</evidence>
<dbReference type="EMBL" id="JBEPLO010000013">
    <property type="protein sequence ID" value="MET3558233.1"/>
    <property type="molecule type" value="Genomic_DNA"/>
</dbReference>
<evidence type="ECO:0008006" key="3">
    <source>
        <dbReference type="Google" id="ProtNLM"/>
    </source>
</evidence>
<proteinExistence type="predicted"/>
<sequence>MKLRRLLWTGTAAYLAYQAIKHRKTIKREALETKALADEAGAHLKDIKSQIAFIQSQIPKVTEMAKDLNYKAQIFQGEVAARTEQMPLLQKDESSK</sequence>
<gene>
    <name evidence="1" type="ORF">ABID29_001353</name>
</gene>
<dbReference type="RefSeq" id="WP_354365311.1">
    <property type="nucleotide sequence ID" value="NZ_JBEPLO010000013.1"/>
</dbReference>
<organism evidence="1 2">
    <name type="scientific">Streptococcus rupicaprae</name>
    <dbReference type="NCBI Taxonomy" id="759619"/>
    <lineage>
        <taxon>Bacteria</taxon>
        <taxon>Bacillati</taxon>
        <taxon>Bacillota</taxon>
        <taxon>Bacilli</taxon>
        <taxon>Lactobacillales</taxon>
        <taxon>Streptococcaceae</taxon>
        <taxon>Streptococcus</taxon>
    </lineage>
</organism>